<keyword evidence="3" id="KW-1185">Reference proteome</keyword>
<protein>
    <recommendedName>
        <fullName evidence="4">DUF2809 domain-containing protein</fullName>
    </recommendedName>
</protein>
<dbReference type="PATRIC" id="fig|1003181.4.peg.5315"/>
<gene>
    <name evidence="2" type="ORF">THIOM_004034</name>
</gene>
<name>A0A0A6RI31_9GAMM</name>
<evidence type="ECO:0008006" key="4">
    <source>
        <dbReference type="Google" id="ProtNLM"/>
    </source>
</evidence>
<feature type="transmembrane region" description="Helical" evidence="1">
    <location>
        <begin position="12"/>
        <end position="31"/>
    </location>
</feature>
<proteinExistence type="predicted"/>
<evidence type="ECO:0000313" key="2">
    <source>
        <dbReference type="EMBL" id="OAD20279.1"/>
    </source>
</evidence>
<sequence length="141" mass="15680">MYSTKFTRNRLIYALIMPIVVVLGIGSRAFSEILPDFISTYAGDTLWALMAFLMIGFIFPSLSTVKVAAIALLFSLGIELSQLYHAPWIDDIRQYRLGALVLGHGFLWSDLVCYSFGIAMGAVGEMIWKKSVSKTGSSYHQ</sequence>
<organism evidence="2 3">
    <name type="scientific">Candidatus Thiomargarita nelsonii</name>
    <dbReference type="NCBI Taxonomy" id="1003181"/>
    <lineage>
        <taxon>Bacteria</taxon>
        <taxon>Pseudomonadati</taxon>
        <taxon>Pseudomonadota</taxon>
        <taxon>Gammaproteobacteria</taxon>
        <taxon>Thiotrichales</taxon>
        <taxon>Thiotrichaceae</taxon>
        <taxon>Thiomargarita</taxon>
    </lineage>
</organism>
<keyword evidence="1" id="KW-1133">Transmembrane helix</keyword>
<accession>A0A0A6RI31</accession>
<keyword evidence="1" id="KW-0472">Membrane</keyword>
<dbReference type="EMBL" id="LUTY01002495">
    <property type="protein sequence ID" value="OAD20279.1"/>
    <property type="molecule type" value="Genomic_DNA"/>
</dbReference>
<reference evidence="2 3" key="1">
    <citation type="submission" date="2016-05" db="EMBL/GenBank/DDBJ databases">
        <title>Single-cell genome of chain-forming Candidatus Thiomargarita nelsonii and comparison to other large sulfur-oxidizing bacteria.</title>
        <authorList>
            <person name="Winkel M."/>
            <person name="Salman V."/>
            <person name="Woyke T."/>
            <person name="Schulz-Vogt H."/>
            <person name="Richter M."/>
            <person name="Flood B."/>
            <person name="Bailey J."/>
            <person name="Amann R."/>
            <person name="Mussmann M."/>
        </authorList>
    </citation>
    <scope>NUCLEOTIDE SEQUENCE [LARGE SCALE GENOMIC DNA]</scope>
    <source>
        <strain evidence="2 3">THI036</strain>
    </source>
</reference>
<dbReference type="AlphaFoldDB" id="A0A0A6RI31"/>
<dbReference type="Pfam" id="PF10990">
    <property type="entry name" value="DUF2809"/>
    <property type="match status" value="1"/>
</dbReference>
<evidence type="ECO:0000256" key="1">
    <source>
        <dbReference type="SAM" id="Phobius"/>
    </source>
</evidence>
<feature type="transmembrane region" description="Helical" evidence="1">
    <location>
        <begin position="106"/>
        <end position="128"/>
    </location>
</feature>
<dbReference type="InterPro" id="IPR021257">
    <property type="entry name" value="DUF2809"/>
</dbReference>
<dbReference type="Proteomes" id="UP000076962">
    <property type="component" value="Unassembled WGS sequence"/>
</dbReference>
<comment type="caution">
    <text evidence="2">The sequence shown here is derived from an EMBL/GenBank/DDBJ whole genome shotgun (WGS) entry which is preliminary data.</text>
</comment>
<keyword evidence="1" id="KW-0812">Transmembrane</keyword>
<evidence type="ECO:0000313" key="3">
    <source>
        <dbReference type="Proteomes" id="UP000076962"/>
    </source>
</evidence>